<dbReference type="AlphaFoldDB" id="A0A8S0XCJ3"/>
<reference evidence="2" key="1">
    <citation type="submission" date="2014-11" db="EMBL/GenBank/DDBJ databases">
        <authorList>
            <person name="Hornung B.V."/>
        </authorList>
    </citation>
    <scope>NUCLEOTIDE SEQUENCE</scope>
    <source>
        <strain evidence="2">INE</strain>
    </source>
</reference>
<evidence type="ECO:0000313" key="2">
    <source>
        <dbReference type="EMBL" id="CEJ06523.1"/>
    </source>
</evidence>
<evidence type="ECO:0000313" key="1">
    <source>
        <dbReference type="EMBL" id="CAA7602526.1"/>
    </source>
</evidence>
<name>A0A8S0XCJ3_9FIRM</name>
<dbReference type="EMBL" id="LR746496">
    <property type="protein sequence ID" value="CAA7602526.1"/>
    <property type="molecule type" value="Genomic_DNA"/>
</dbReference>
<dbReference type="SUPFAM" id="SSF50346">
    <property type="entry name" value="PRC-barrel domain"/>
    <property type="match status" value="1"/>
</dbReference>
<gene>
    <name evidence="2" type="ORF">DEACI_0971</name>
    <name evidence="1" type="ORF">DEACI_3205</name>
</gene>
<dbReference type="EMBL" id="CDGJ01000031">
    <property type="protein sequence ID" value="CEJ06523.1"/>
    <property type="molecule type" value="Genomic_DNA"/>
</dbReference>
<dbReference type="NCBIfam" id="TIGR02888">
    <property type="entry name" value="spore_YlmC_YmxH"/>
    <property type="match status" value="1"/>
</dbReference>
<proteinExistence type="predicted"/>
<dbReference type="Proteomes" id="UP000836597">
    <property type="component" value="Chromosome"/>
</dbReference>
<dbReference type="Proteomes" id="UP001071230">
    <property type="component" value="Unassembled WGS sequence"/>
</dbReference>
<accession>A0A8S0XCJ3</accession>
<reference evidence="1" key="2">
    <citation type="submission" date="2020-01" db="EMBL/GenBank/DDBJ databases">
        <authorList>
            <person name="Hornung B."/>
        </authorList>
    </citation>
    <scope>NUCLEOTIDE SEQUENCE</scope>
    <source>
        <strain evidence="1">PacBioINE</strain>
    </source>
</reference>
<dbReference type="PANTHER" id="PTHR40061">
    <property type="entry name" value="SPORULATION PROTEIN YLMC-RELATED"/>
    <property type="match status" value="1"/>
</dbReference>
<protein>
    <submittedName>
        <fullName evidence="1 2">Sporulation protein, YlmC/YmxH family</fullName>
    </submittedName>
</protein>
<organism evidence="1">
    <name type="scientific">Acididesulfobacillus acetoxydans</name>
    <dbReference type="NCBI Taxonomy" id="1561005"/>
    <lineage>
        <taxon>Bacteria</taxon>
        <taxon>Bacillati</taxon>
        <taxon>Bacillota</taxon>
        <taxon>Clostridia</taxon>
        <taxon>Eubacteriales</taxon>
        <taxon>Peptococcaceae</taxon>
        <taxon>Acididesulfobacillus</taxon>
    </lineage>
</organism>
<dbReference type="PANTHER" id="PTHR40061:SF1">
    <property type="entry name" value="SPORULATION PROTEIN YLMC-RELATED"/>
    <property type="match status" value="1"/>
</dbReference>
<dbReference type="Gene3D" id="2.30.30.240">
    <property type="entry name" value="PRC-barrel domain"/>
    <property type="match status" value="1"/>
</dbReference>
<dbReference type="InterPro" id="IPR014238">
    <property type="entry name" value="Spore_YlmC/YmxH"/>
</dbReference>
<dbReference type="KEGG" id="aacx:DEACI_3205"/>
<sequence length="104" mass="11307">MDEREVERVLLSDLAGKEIINLHDGARLGLIGDADLAVSPGGSIEAIILTSKGGFAGFLGDRDRDILVIPWRSIKKVGTEVIIVDLHNTADSHNRSEKARKYSI</sequence>
<keyword evidence="3" id="KW-1185">Reference proteome</keyword>
<dbReference type="InterPro" id="IPR011033">
    <property type="entry name" value="PRC_barrel-like_sf"/>
</dbReference>
<evidence type="ECO:0000313" key="3">
    <source>
        <dbReference type="Proteomes" id="UP001071230"/>
    </source>
</evidence>